<feature type="domain" description="Helicase ATP-binding" evidence="14">
    <location>
        <begin position="1"/>
        <end position="235"/>
    </location>
</feature>
<keyword evidence="5 15" id="KW-0378">Hydrolase</keyword>
<evidence type="ECO:0000313" key="16">
    <source>
        <dbReference type="Proteomes" id="UP001432202"/>
    </source>
</evidence>
<dbReference type="GO" id="GO:0046872">
    <property type="term" value="F:metal ion binding"/>
    <property type="evidence" value="ECO:0007669"/>
    <property type="project" value="UniProtKB-KW"/>
</dbReference>
<evidence type="ECO:0000256" key="8">
    <source>
        <dbReference type="ARBA" id="ARBA00023004"/>
    </source>
</evidence>
<dbReference type="Gene3D" id="1.10.275.30">
    <property type="match status" value="1"/>
</dbReference>
<dbReference type="GO" id="GO:0003678">
    <property type="term" value="F:DNA helicase activity"/>
    <property type="evidence" value="ECO:0007669"/>
    <property type="project" value="UniProtKB-EC"/>
</dbReference>
<dbReference type="InterPro" id="IPR010614">
    <property type="entry name" value="RAD3-like_helicase_DEAD"/>
</dbReference>
<proteinExistence type="predicted"/>
<accession>A0AAX4KZW1</accession>
<keyword evidence="9" id="KW-0411">Iron-sulfur</keyword>
<dbReference type="InterPro" id="IPR006555">
    <property type="entry name" value="ATP-dep_Helicase_C"/>
</dbReference>
<name>A0AAX4KZW1_9CREN</name>
<dbReference type="InterPro" id="IPR014001">
    <property type="entry name" value="Helicase_ATP-bd"/>
</dbReference>
<dbReference type="PANTHER" id="PTHR11472:SF34">
    <property type="entry name" value="REGULATOR OF TELOMERE ELONGATION HELICASE 1"/>
    <property type="match status" value="1"/>
</dbReference>
<keyword evidence="11" id="KW-0234">DNA repair</keyword>
<evidence type="ECO:0000256" key="6">
    <source>
        <dbReference type="ARBA" id="ARBA00022806"/>
    </source>
</evidence>
<dbReference type="RefSeq" id="WP_338600124.1">
    <property type="nucleotide sequence ID" value="NZ_CP146016.1"/>
</dbReference>
<protein>
    <submittedName>
        <fullName evidence="15">ATP-dependent DNA helicase</fullName>
        <ecNumber evidence="15">3.6.4.12</ecNumber>
    </submittedName>
</protein>
<evidence type="ECO:0000256" key="3">
    <source>
        <dbReference type="ARBA" id="ARBA00022741"/>
    </source>
</evidence>
<dbReference type="GO" id="GO:0016818">
    <property type="term" value="F:hydrolase activity, acting on acid anhydrides, in phosphorus-containing anhydrides"/>
    <property type="evidence" value="ECO:0007669"/>
    <property type="project" value="InterPro"/>
</dbReference>
<dbReference type="PANTHER" id="PTHR11472">
    <property type="entry name" value="DNA REPAIR DEAD HELICASE RAD3/XP-D SUBFAMILY MEMBER"/>
    <property type="match status" value="1"/>
</dbReference>
<evidence type="ECO:0000256" key="10">
    <source>
        <dbReference type="ARBA" id="ARBA00023125"/>
    </source>
</evidence>
<dbReference type="GO" id="GO:0006281">
    <property type="term" value="P:DNA repair"/>
    <property type="evidence" value="ECO:0007669"/>
    <property type="project" value="UniProtKB-KW"/>
</dbReference>
<dbReference type="SUPFAM" id="SSF52540">
    <property type="entry name" value="P-loop containing nucleoside triphosphate hydrolases"/>
    <property type="match status" value="1"/>
</dbReference>
<dbReference type="InterPro" id="IPR027417">
    <property type="entry name" value="P-loop_NTPase"/>
</dbReference>
<organism evidence="15 16">
    <name type="scientific">Sulfolobus tengchongensis</name>
    <dbReference type="NCBI Taxonomy" id="207809"/>
    <lineage>
        <taxon>Archaea</taxon>
        <taxon>Thermoproteota</taxon>
        <taxon>Thermoprotei</taxon>
        <taxon>Sulfolobales</taxon>
        <taxon>Sulfolobaceae</taxon>
        <taxon>Sulfolobus</taxon>
    </lineage>
</organism>
<keyword evidence="7" id="KW-0067">ATP-binding</keyword>
<dbReference type="GO" id="GO:0003677">
    <property type="term" value="F:DNA binding"/>
    <property type="evidence" value="ECO:0007669"/>
    <property type="project" value="UniProtKB-KW"/>
</dbReference>
<dbReference type="SMART" id="SM00487">
    <property type="entry name" value="DEXDc"/>
    <property type="match status" value="1"/>
</dbReference>
<dbReference type="Proteomes" id="UP001432202">
    <property type="component" value="Chromosome"/>
</dbReference>
<evidence type="ECO:0000256" key="7">
    <source>
        <dbReference type="ARBA" id="ARBA00022840"/>
    </source>
</evidence>
<dbReference type="EMBL" id="CP146016">
    <property type="protein sequence ID" value="WWQ60037.1"/>
    <property type="molecule type" value="Genomic_DNA"/>
</dbReference>
<dbReference type="SMART" id="SM00488">
    <property type="entry name" value="DEXDc2"/>
    <property type="match status" value="1"/>
</dbReference>
<dbReference type="InterPro" id="IPR014013">
    <property type="entry name" value="Helic_SF1/SF2_ATP-bd_DinG/Rad3"/>
</dbReference>
<dbReference type="GO" id="GO:0051539">
    <property type="term" value="F:4 iron, 4 sulfur cluster binding"/>
    <property type="evidence" value="ECO:0007669"/>
    <property type="project" value="UniProtKB-KW"/>
</dbReference>
<evidence type="ECO:0000256" key="1">
    <source>
        <dbReference type="ARBA" id="ARBA00022485"/>
    </source>
</evidence>
<keyword evidence="12" id="KW-0413">Isomerase</keyword>
<dbReference type="FunFam" id="3.40.50.300:FF:001813">
    <property type="entry name" value="ATP-dependent DNA helicase"/>
    <property type="match status" value="1"/>
</dbReference>
<evidence type="ECO:0000256" key="4">
    <source>
        <dbReference type="ARBA" id="ARBA00022763"/>
    </source>
</evidence>
<dbReference type="PROSITE" id="PS51193">
    <property type="entry name" value="HELICASE_ATP_BIND_2"/>
    <property type="match status" value="1"/>
</dbReference>
<feature type="domain" description="Helicase ATP-binding" evidence="13">
    <location>
        <begin position="15"/>
        <end position="223"/>
    </location>
</feature>
<keyword evidence="10" id="KW-0238">DNA-binding</keyword>
<dbReference type="GO" id="GO:0005524">
    <property type="term" value="F:ATP binding"/>
    <property type="evidence" value="ECO:0007669"/>
    <property type="project" value="UniProtKB-KW"/>
</dbReference>
<gene>
    <name evidence="15" type="ORF">V6M85_11350</name>
</gene>
<dbReference type="InterPro" id="IPR045028">
    <property type="entry name" value="DinG/Rad3-like"/>
</dbReference>
<evidence type="ECO:0000259" key="14">
    <source>
        <dbReference type="PROSITE" id="PS51193"/>
    </source>
</evidence>
<keyword evidence="4" id="KW-0227">DNA damage</keyword>
<evidence type="ECO:0000256" key="9">
    <source>
        <dbReference type="ARBA" id="ARBA00023014"/>
    </source>
</evidence>
<keyword evidence="3" id="KW-0547">Nucleotide-binding</keyword>
<keyword evidence="1" id="KW-0004">4Fe-4S</keyword>
<dbReference type="InterPro" id="IPR006554">
    <property type="entry name" value="Helicase-like_DEXD_c2"/>
</dbReference>
<evidence type="ECO:0000256" key="2">
    <source>
        <dbReference type="ARBA" id="ARBA00022723"/>
    </source>
</evidence>
<evidence type="ECO:0000313" key="15">
    <source>
        <dbReference type="EMBL" id="WWQ60037.1"/>
    </source>
</evidence>
<dbReference type="Pfam" id="PF13307">
    <property type="entry name" value="Helicase_C_2"/>
    <property type="match status" value="1"/>
</dbReference>
<dbReference type="SMART" id="SM00491">
    <property type="entry name" value="HELICc2"/>
    <property type="match status" value="1"/>
</dbReference>
<reference evidence="15 16" key="1">
    <citation type="submission" date="2024-02" db="EMBL/GenBank/DDBJ databases">
        <title>STSV induces naive adaptation in Sulfolobus.</title>
        <authorList>
            <person name="Xiang X."/>
            <person name="Song M."/>
        </authorList>
    </citation>
    <scope>NUCLEOTIDE SEQUENCE [LARGE SCALE GENOMIC DNA]</scope>
    <source>
        <strain evidence="15 16">RT2</strain>
    </source>
</reference>
<dbReference type="PROSITE" id="PS51192">
    <property type="entry name" value="HELICASE_ATP_BIND_1"/>
    <property type="match status" value="1"/>
</dbReference>
<dbReference type="GeneID" id="89337373"/>
<keyword evidence="8" id="KW-0408">Iron</keyword>
<evidence type="ECO:0000256" key="5">
    <source>
        <dbReference type="ARBA" id="ARBA00022801"/>
    </source>
</evidence>
<sequence>MEFREWQSKIAEKVIDALRNNFLVILQAPTGSGKTLFALYTSLKVKQKVIFVVRTHNEFFPVYRELSTHFRDKRYAFLVGKSLACVYTSSDVDPQDIYCGGCELFNVADVKINDPPKISLNKLKDESKKLGFCPYYSLLETIKSADVILLTYPYLFMPWLRNSLDINWEDYVIIVDEAHNIENISNMEEKRLNKKIIELAISQAKSQNAKSILERLKENLEKLVYSDDRYILVDNDKLASITLSDDEIDTLTEEYEDIRKDMIKNKSLTKNYLGSVIRFFELLKDEKVRVFSYSNSLVAKYVISSDFINILNDEKISFMLMSGTMQPLNYLRDIIGINRKIVYIDVEKIMRSRLTGTYECLISMDVTTTYSLRSEQMARKYASYLLKIFYNSNKHILAIFPSYEFMHMVSKFLNNIGYLKEDSETSIEDIIDKVKKGKTLIMGIARGKISEGIEIVENGISLISDVAIVGIPYPPIDDYLKLRASEISKVLKKDVSDELIRIQALTAVKQAIGRSIRSPRDKAIVWLLDKRYDSLWWKKELNCLNARKIKL</sequence>
<keyword evidence="6 15" id="KW-0347">Helicase</keyword>
<dbReference type="Pfam" id="PF06733">
    <property type="entry name" value="DEAD_2"/>
    <property type="match status" value="1"/>
</dbReference>
<dbReference type="FunFam" id="3.40.50.300:FF:002255">
    <property type="entry name" value="ATP-dependent DNA helicase"/>
    <property type="match status" value="1"/>
</dbReference>
<evidence type="ECO:0000256" key="12">
    <source>
        <dbReference type="ARBA" id="ARBA00023235"/>
    </source>
</evidence>
<evidence type="ECO:0000259" key="13">
    <source>
        <dbReference type="PROSITE" id="PS51192"/>
    </source>
</evidence>
<dbReference type="AlphaFoldDB" id="A0AAX4KZW1"/>
<dbReference type="EC" id="3.6.4.12" evidence="15"/>
<keyword evidence="16" id="KW-1185">Reference proteome</keyword>
<dbReference type="Gene3D" id="3.40.50.300">
    <property type="entry name" value="P-loop containing nucleotide triphosphate hydrolases"/>
    <property type="match status" value="2"/>
</dbReference>
<evidence type="ECO:0000256" key="11">
    <source>
        <dbReference type="ARBA" id="ARBA00023204"/>
    </source>
</evidence>
<keyword evidence="2" id="KW-0479">Metal-binding</keyword>